<dbReference type="CDD" id="cd05237">
    <property type="entry name" value="UDP_invert_4-6DH_SDR_e"/>
    <property type="match status" value="1"/>
</dbReference>
<dbReference type="SUPFAM" id="SSF53335">
    <property type="entry name" value="S-adenosyl-L-methionine-dependent methyltransferases"/>
    <property type="match status" value="1"/>
</dbReference>
<dbReference type="RefSeq" id="WP_011628550.1">
    <property type="nucleotide sequence ID" value="NC_008340.1"/>
</dbReference>
<organism evidence="5 6">
    <name type="scientific">Alkalilimnicola ehrlichii (strain ATCC BAA-1101 / DSM 17681 / MLHE-1)</name>
    <dbReference type="NCBI Taxonomy" id="187272"/>
    <lineage>
        <taxon>Bacteria</taxon>
        <taxon>Pseudomonadati</taxon>
        <taxon>Pseudomonadota</taxon>
        <taxon>Gammaproteobacteria</taxon>
        <taxon>Chromatiales</taxon>
        <taxon>Ectothiorhodospiraceae</taxon>
        <taxon>Alkalilimnicola</taxon>
    </lineage>
</organism>
<dbReference type="eggNOG" id="COG1086">
    <property type="taxonomic scope" value="Bacteria"/>
</dbReference>
<dbReference type="EMBL" id="CP000453">
    <property type="protein sequence ID" value="ABI56155.1"/>
    <property type="molecule type" value="Genomic_DNA"/>
</dbReference>
<feature type="domain" description="Polysaccharide biosynthesis protein CapD-like" evidence="4">
    <location>
        <begin position="286"/>
        <end position="579"/>
    </location>
</feature>
<dbReference type="SUPFAM" id="SSF51735">
    <property type="entry name" value="NAD(P)-binding Rossmann-fold domains"/>
    <property type="match status" value="1"/>
</dbReference>
<protein>
    <submittedName>
        <fullName evidence="5">Polysaccharide biosynthesis protein CapD</fullName>
    </submittedName>
</protein>
<dbReference type="PANTHER" id="PTHR43318">
    <property type="entry name" value="UDP-N-ACETYLGLUCOSAMINE 4,6-DEHYDRATASE"/>
    <property type="match status" value="1"/>
</dbReference>
<proteinExistence type="inferred from homology"/>
<dbReference type="InterPro" id="IPR036291">
    <property type="entry name" value="NAD(P)-bd_dom_sf"/>
</dbReference>
<accession>Q0AAI2</accession>
<dbReference type="KEGG" id="aeh:Mlg_0801"/>
<evidence type="ECO:0000259" key="4">
    <source>
        <dbReference type="Pfam" id="PF02719"/>
    </source>
</evidence>
<reference evidence="6" key="1">
    <citation type="submission" date="2006-08" db="EMBL/GenBank/DDBJ databases">
        <title>Complete sequence of Alkalilimnicola ehrilichei MLHE-1.</title>
        <authorList>
            <person name="Copeland A."/>
            <person name="Lucas S."/>
            <person name="Lapidus A."/>
            <person name="Barry K."/>
            <person name="Detter J.C."/>
            <person name="Glavina del Rio T."/>
            <person name="Hammon N."/>
            <person name="Israni S."/>
            <person name="Dalin E."/>
            <person name="Tice H."/>
            <person name="Pitluck S."/>
            <person name="Sims D."/>
            <person name="Brettin T."/>
            <person name="Bruce D."/>
            <person name="Han C."/>
            <person name="Tapia R."/>
            <person name="Gilna P."/>
            <person name="Schmutz J."/>
            <person name="Larimer F."/>
            <person name="Land M."/>
            <person name="Hauser L."/>
            <person name="Kyrpides N."/>
            <person name="Mikhailova N."/>
            <person name="Oremland R.S."/>
            <person name="Hoeft S.E."/>
            <person name="Switzer-Blum J."/>
            <person name="Kulp T."/>
            <person name="King G."/>
            <person name="Tabita R."/>
            <person name="Witte B."/>
            <person name="Santini J.M."/>
            <person name="Basu P."/>
            <person name="Hollibaugh J.T."/>
            <person name="Xie G."/>
            <person name="Stolz J.F."/>
            <person name="Richardson P."/>
        </authorList>
    </citation>
    <scope>NUCLEOTIDE SEQUENCE [LARGE SCALE GENOMIC DNA]</scope>
    <source>
        <strain evidence="6">ATCC BAA-1101 / DSM 17681 / MLHE-1</strain>
    </source>
</reference>
<comment type="similarity">
    <text evidence="1">Belongs to the polysaccharide synthase family.</text>
</comment>
<feature type="transmembrane region" description="Helical" evidence="3">
    <location>
        <begin position="81"/>
        <end position="101"/>
    </location>
</feature>
<dbReference type="Pfam" id="PF13727">
    <property type="entry name" value="CoA_binding_3"/>
    <property type="match status" value="1"/>
</dbReference>
<feature type="transmembrane region" description="Helical" evidence="3">
    <location>
        <begin position="107"/>
        <end position="130"/>
    </location>
</feature>
<gene>
    <name evidence="5" type="ordered locus">Mlg_0801</name>
</gene>
<sequence>MHHYLAGLPRPVKQGLMVLADAAVVVLALWAALVLHAGVGPASFDPTLWALYALVPIVAIPLFALFGLYRAVVRWMGAHALATITKGVMASTLALTVIISVMPQWTLSLPVVLNFALLSLCAVGGLRIVVRGWFRRAANGEGDRHRQPVVIYGAGNCGIELASSLIGNTHYRPVAFVDDDPRKQGTIIQGVSVHPPQRLPALIDRERVAYVLLAMARLARPERRRIVERLEPLNVHILTIPPLSDLVTRRAGMEDVREVEVEDLLGRDAVAPRPELLRRCIAGHAVMVTGAGGSIGSELCRQILRLRPRRLVLVERSEFALYAIEKELRYQMEGQAHQPELHPVLGDVTDGERMQALMSAFAIHSVYHAAAYKHVPLVEANSLQGIHNNVFGTLRTAEAAAAAGVPHFVLISTDKAVRPTNVMGASKRMAEQVVQDLARRQGVPTVFSMVRFGNVLGSSGSVVPLFREQIRKGGPVTVTHPEVTRYFMTIPEAASLVIQAGAMARGGEVFVLDMGEPVRIDDLARRMIRLSGLTVRDEARPAGDIEIRYTGLRPGEKLYEELLLGEAVTGTDHPMICRASEARLPADGLQRLLEDLRRAAARFDCEAARQLLAGAVEGYEAPGPCNDVLGRRLAVAAAKPSPAISPWPAPCTGTDNSSNRSSAHSVSG</sequence>
<dbReference type="PANTHER" id="PTHR43318:SF1">
    <property type="entry name" value="POLYSACCHARIDE BIOSYNTHESIS PROTEIN EPSC-RELATED"/>
    <property type="match status" value="1"/>
</dbReference>
<dbReference type="Gene3D" id="3.40.50.720">
    <property type="entry name" value="NAD(P)-binding Rossmann-like Domain"/>
    <property type="match status" value="2"/>
</dbReference>
<evidence type="ECO:0000256" key="1">
    <source>
        <dbReference type="ARBA" id="ARBA00007430"/>
    </source>
</evidence>
<keyword evidence="3" id="KW-0812">Transmembrane</keyword>
<dbReference type="InterPro" id="IPR029063">
    <property type="entry name" value="SAM-dependent_MTases_sf"/>
</dbReference>
<feature type="transmembrane region" description="Helical" evidence="3">
    <location>
        <begin position="49"/>
        <end position="69"/>
    </location>
</feature>
<name>Q0AAI2_ALKEH</name>
<feature type="transmembrane region" description="Helical" evidence="3">
    <location>
        <begin position="16"/>
        <end position="37"/>
    </location>
</feature>
<feature type="region of interest" description="Disordered" evidence="2">
    <location>
        <begin position="641"/>
        <end position="668"/>
    </location>
</feature>
<evidence type="ECO:0000313" key="5">
    <source>
        <dbReference type="EMBL" id="ABI56155.1"/>
    </source>
</evidence>
<dbReference type="InterPro" id="IPR051203">
    <property type="entry name" value="Polysaccharide_Synthase-Rel"/>
</dbReference>
<evidence type="ECO:0000256" key="3">
    <source>
        <dbReference type="SAM" id="Phobius"/>
    </source>
</evidence>
<keyword evidence="3" id="KW-0472">Membrane</keyword>
<evidence type="ECO:0000256" key="2">
    <source>
        <dbReference type="SAM" id="MobiDB-lite"/>
    </source>
</evidence>
<dbReference type="AlphaFoldDB" id="Q0AAI2"/>
<dbReference type="Proteomes" id="UP000001962">
    <property type="component" value="Chromosome"/>
</dbReference>
<feature type="compositionally biased region" description="Low complexity" evidence="2">
    <location>
        <begin position="657"/>
        <end position="668"/>
    </location>
</feature>
<keyword evidence="3" id="KW-1133">Transmembrane helix</keyword>
<dbReference type="InterPro" id="IPR003869">
    <property type="entry name" value="Polysac_CapD-like"/>
</dbReference>
<dbReference type="Pfam" id="PF02719">
    <property type="entry name" value="Polysacc_synt_2"/>
    <property type="match status" value="1"/>
</dbReference>
<evidence type="ECO:0000313" key="6">
    <source>
        <dbReference type="Proteomes" id="UP000001962"/>
    </source>
</evidence>
<keyword evidence="6" id="KW-1185">Reference proteome</keyword>
<dbReference type="HOGENOM" id="CLU_013560_5_0_6"/>